<evidence type="ECO:0000256" key="2">
    <source>
        <dbReference type="ARBA" id="ARBA00004496"/>
    </source>
</evidence>
<proteinExistence type="inferred from homology"/>
<dbReference type="OrthoDB" id="3980374at2759"/>
<sequence>MERLQNSQFTFTNKENSLLPHKAVPKTPRQSHNNGNNNNDNKNHKNHKIPVFDDSISTPNKKSTNNNVKRVPLGGKDKNSTRLGLPQKSAGTLHDRGLHLSASAKKRARRLRTPLGKSMNRKLDILRDPEVDNDVVVKKATATTNDVNPFSRPQSSVSIDDYDEIEHVPAKQPELPYIPLNYTPFTDEDLEVLKRSPSARLEDKRDLLSDVGSSDAELSVNFDFDDYDDDEFDFDKKKPNTGLPHFMEPTFVSNAKRVSKVDVFQDGLTSAELQKLIDEE</sequence>
<dbReference type="GO" id="GO:0005737">
    <property type="term" value="C:cytoplasm"/>
    <property type="evidence" value="ECO:0007669"/>
    <property type="project" value="UniProtKB-SubCell"/>
</dbReference>
<comment type="similarity">
    <text evidence="3">Belongs to the securin family.</text>
</comment>
<dbReference type="InterPro" id="IPR006940">
    <property type="entry name" value="Securin_separation_inhibitor"/>
</dbReference>
<dbReference type="GO" id="GO:0005634">
    <property type="term" value="C:nucleus"/>
    <property type="evidence" value="ECO:0007669"/>
    <property type="project" value="UniProtKB-SubCell"/>
</dbReference>
<keyword evidence="5" id="KW-0539">Nucleus</keyword>
<reference evidence="7" key="1">
    <citation type="journal article" date="2014" name="Genome Announc.">
        <title>Genome sequence of the yeast Cyberlindnera fabianii (Hansenula fabianii).</title>
        <authorList>
            <person name="Freel K.C."/>
            <person name="Sarilar V."/>
            <person name="Neuveglise C."/>
            <person name="Devillers H."/>
            <person name="Friedrich A."/>
            <person name="Schacherer J."/>
        </authorList>
    </citation>
    <scope>NUCLEOTIDE SEQUENCE</scope>
    <source>
        <strain evidence="7">YJS4271</strain>
    </source>
</reference>
<evidence type="ECO:0000256" key="3">
    <source>
        <dbReference type="ARBA" id="ARBA00009264"/>
    </source>
</evidence>
<keyword evidence="4" id="KW-0963">Cytoplasm</keyword>
<dbReference type="EMBL" id="LK052887">
    <property type="protein sequence ID" value="CDR38905.1"/>
    <property type="molecule type" value="Genomic_DNA"/>
</dbReference>
<dbReference type="GO" id="GO:0051276">
    <property type="term" value="P:chromosome organization"/>
    <property type="evidence" value="ECO:0007669"/>
    <property type="project" value="InterPro"/>
</dbReference>
<organism evidence="7">
    <name type="scientific">Cyberlindnera fabianii</name>
    <name type="common">Yeast</name>
    <name type="synonym">Hansenula fabianii</name>
    <dbReference type="NCBI Taxonomy" id="36022"/>
    <lineage>
        <taxon>Eukaryota</taxon>
        <taxon>Fungi</taxon>
        <taxon>Dikarya</taxon>
        <taxon>Ascomycota</taxon>
        <taxon>Saccharomycotina</taxon>
        <taxon>Saccharomycetes</taxon>
        <taxon>Phaffomycetales</taxon>
        <taxon>Phaffomycetaceae</taxon>
        <taxon>Cyberlindnera</taxon>
    </lineage>
</organism>
<accession>A0A061AMT1</accession>
<dbReference type="AlphaFoldDB" id="A0A061AMT1"/>
<comment type="subcellular location">
    <subcellularLocation>
        <location evidence="2">Cytoplasm</location>
    </subcellularLocation>
    <subcellularLocation>
        <location evidence="1">Nucleus</location>
    </subcellularLocation>
</comment>
<protein>
    <submittedName>
        <fullName evidence="7">CYFA0S02e08306g1_1</fullName>
    </submittedName>
</protein>
<feature type="compositionally biased region" description="Polar residues" evidence="6">
    <location>
        <begin position="1"/>
        <end position="16"/>
    </location>
</feature>
<dbReference type="Pfam" id="PF04856">
    <property type="entry name" value="Securin"/>
    <property type="match status" value="1"/>
</dbReference>
<dbReference type="VEuPathDB" id="FungiDB:BON22_3366"/>
<evidence type="ECO:0000256" key="5">
    <source>
        <dbReference type="ARBA" id="ARBA00023242"/>
    </source>
</evidence>
<evidence type="ECO:0000256" key="6">
    <source>
        <dbReference type="SAM" id="MobiDB-lite"/>
    </source>
</evidence>
<evidence type="ECO:0000313" key="7">
    <source>
        <dbReference type="EMBL" id="CDR38905.1"/>
    </source>
</evidence>
<evidence type="ECO:0000256" key="1">
    <source>
        <dbReference type="ARBA" id="ARBA00004123"/>
    </source>
</evidence>
<gene>
    <name evidence="7" type="ORF">CYFA0S_02e08306g</name>
</gene>
<feature type="region of interest" description="Disordered" evidence="6">
    <location>
        <begin position="1"/>
        <end position="92"/>
    </location>
</feature>
<feature type="compositionally biased region" description="Polar residues" evidence="6">
    <location>
        <begin position="55"/>
        <end position="68"/>
    </location>
</feature>
<evidence type="ECO:0000256" key="4">
    <source>
        <dbReference type="ARBA" id="ARBA00022490"/>
    </source>
</evidence>
<name>A0A061AMT1_CYBFA</name>